<dbReference type="HOGENOM" id="CLU_1332187_0_0_1"/>
<feature type="region of interest" description="Disordered" evidence="1">
    <location>
        <begin position="127"/>
        <end position="163"/>
    </location>
</feature>
<dbReference type="OrthoDB" id="2506334at2759"/>
<sequence>MARLVGGFQRPSNVISRPKADAGRQSSLARQRERRRINRSSMTTGLAYDYKWTRVHASCLSHPVWVTFTLSDGKCNVILGIIQLIVFAQCMEKDYHAVQKGILITYGGTSHDTWEEVVTALGMAPPTKQKYTRNDGRAPDTTNKLLDKKHSKPKKLGQPVGSQNVNQSAMTTYQSYTAGTTAGSLNQCWQTATLKSLYALFGPSWS</sequence>
<dbReference type="VEuPathDB" id="FungiDB:MELLADRAFT_86000"/>
<evidence type="ECO:0000313" key="2">
    <source>
        <dbReference type="EMBL" id="EGG07193.1"/>
    </source>
</evidence>
<protein>
    <submittedName>
        <fullName evidence="2">Uncharacterized protein</fullName>
    </submittedName>
</protein>
<gene>
    <name evidence="2" type="ORF">MELLADRAFT_86000</name>
</gene>
<dbReference type="AlphaFoldDB" id="F4RKF0"/>
<organism evidence="3">
    <name type="scientific">Melampsora larici-populina (strain 98AG31 / pathotype 3-4-7)</name>
    <name type="common">Poplar leaf rust fungus</name>
    <dbReference type="NCBI Taxonomy" id="747676"/>
    <lineage>
        <taxon>Eukaryota</taxon>
        <taxon>Fungi</taxon>
        <taxon>Dikarya</taxon>
        <taxon>Basidiomycota</taxon>
        <taxon>Pucciniomycotina</taxon>
        <taxon>Pucciniomycetes</taxon>
        <taxon>Pucciniales</taxon>
        <taxon>Melampsoraceae</taxon>
        <taxon>Melampsora</taxon>
    </lineage>
</organism>
<dbReference type="GeneID" id="18934047"/>
<accession>F4RKF0</accession>
<dbReference type="Proteomes" id="UP000001072">
    <property type="component" value="Unassembled WGS sequence"/>
</dbReference>
<dbReference type="EMBL" id="GL883105">
    <property type="protein sequence ID" value="EGG07193.1"/>
    <property type="molecule type" value="Genomic_DNA"/>
</dbReference>
<evidence type="ECO:0000313" key="3">
    <source>
        <dbReference type="Proteomes" id="UP000001072"/>
    </source>
</evidence>
<dbReference type="InParanoid" id="F4RKF0"/>
<feature type="region of interest" description="Disordered" evidence="1">
    <location>
        <begin position="1"/>
        <end position="37"/>
    </location>
</feature>
<evidence type="ECO:0000256" key="1">
    <source>
        <dbReference type="SAM" id="MobiDB-lite"/>
    </source>
</evidence>
<reference evidence="3" key="1">
    <citation type="journal article" date="2011" name="Proc. Natl. Acad. Sci. U.S.A.">
        <title>Obligate biotrophy features unraveled by the genomic analysis of rust fungi.</title>
        <authorList>
            <person name="Duplessis S."/>
            <person name="Cuomo C.A."/>
            <person name="Lin Y.-C."/>
            <person name="Aerts A."/>
            <person name="Tisserant E."/>
            <person name="Veneault-Fourrey C."/>
            <person name="Joly D.L."/>
            <person name="Hacquard S."/>
            <person name="Amselem J."/>
            <person name="Cantarel B.L."/>
            <person name="Chiu R."/>
            <person name="Coutinho P.M."/>
            <person name="Feau N."/>
            <person name="Field M."/>
            <person name="Frey P."/>
            <person name="Gelhaye E."/>
            <person name="Goldberg J."/>
            <person name="Grabherr M.G."/>
            <person name="Kodira C.D."/>
            <person name="Kohler A."/>
            <person name="Kuees U."/>
            <person name="Lindquist E.A."/>
            <person name="Lucas S.M."/>
            <person name="Mago R."/>
            <person name="Mauceli E."/>
            <person name="Morin E."/>
            <person name="Murat C."/>
            <person name="Pangilinan J.L."/>
            <person name="Park R."/>
            <person name="Pearson M."/>
            <person name="Quesneville H."/>
            <person name="Rouhier N."/>
            <person name="Sakthikumar S."/>
            <person name="Salamov A.A."/>
            <person name="Schmutz J."/>
            <person name="Selles B."/>
            <person name="Shapiro H."/>
            <person name="Tanguay P."/>
            <person name="Tuskan G.A."/>
            <person name="Henrissat B."/>
            <person name="Van de Peer Y."/>
            <person name="Rouze P."/>
            <person name="Ellis J.G."/>
            <person name="Dodds P.N."/>
            <person name="Schein J.E."/>
            <person name="Zhong S."/>
            <person name="Hamelin R.C."/>
            <person name="Grigoriev I.V."/>
            <person name="Szabo L.J."/>
            <person name="Martin F."/>
        </authorList>
    </citation>
    <scope>NUCLEOTIDE SEQUENCE [LARGE SCALE GENOMIC DNA]</scope>
    <source>
        <strain evidence="3">98AG31 / pathotype 3-4-7</strain>
    </source>
</reference>
<keyword evidence="3" id="KW-1185">Reference proteome</keyword>
<proteinExistence type="predicted"/>
<name>F4RKF0_MELLP</name>
<dbReference type="KEGG" id="mlr:MELLADRAFT_86000"/>
<dbReference type="RefSeq" id="XP_007409635.1">
    <property type="nucleotide sequence ID" value="XM_007409573.1"/>
</dbReference>